<dbReference type="InterPro" id="IPR054816">
    <property type="entry name" value="Lipoprotein_mollicutes-type_CS"/>
</dbReference>
<keyword evidence="6" id="KW-1185">Reference proteome</keyword>
<sequence>MKKLLSIIAAATLVTTAGSTLVSCGMSTTKLMARKVNTKEYKGFMTAALNTWSPGSTMQNSDSIILENLYDGLLTPNAHGEIEGQMADWWGHNAEGTEYYFHLRDKETESKDGRKTGVPKWTAVKNGQIKSTQDVTTMDFYNAFRFTFNPNSSADGAAPTNGLFKNGSKLQSILSTISTYDAVKLEGKNFGRTTAQGGQQNIGAEAISTRNFDIIVMLVNLWTAEKDGQAKIDALANAKIIPITNGKDKDGKDIIIGYQQTPEFDALITEMEKYQGEENFQKLISDSAQNGGMMAISLSKEGLGTATSSKGTYETSNEQVYNIRYTLENASTSFFTSAAGYGSLKPLPYYAVSYSDNQNRSWYNFSKRYQPSINEMWFSGAYYLKSYKASSNTVLLKNPNYYQADRTYIEKATFTLTRSQSVDSNRLWFEGGDASEVAISPNDASGWKKYVGDDYNSEEQKFAFEGTHATSTVPSQYTFTTFYNYGRLTKDGKDISKSSLALAQKSVRLYLNYFMQRTQYPAYVAGKLDNDKNTKESLAWDGGEDKNVKTRSSTLLRNTFTIPRLATNPTKESSDTVQNGKVNGIPLEDYTIQNIGADYNKAYGLTNTQLTNQNASPVNETISKADKTRLSILEENISIPNWDKNLLEKFYNEEFGSLIDGNDAFYQNDLMALGMFLDDNGNVKHSLQSELQKFANLAYTSIVDRKQNSKEVDQKNEKAKAEILGNVVRKDLEDKNILDSNNKKDSISIEWLLNGASRLTLNPRVEYLVDEFNKAVGTSSPITLKTKTSNDVSDYLNLSKIGDFDIYVSGWGPDYTDPYNFLHTLIWGGEYGVYTNIGKVLETDSSGKNQTFKEESKTSSNEPKLKIKDEFKKYETVYQDINKSITKYTGIVETAKGMGDFTERLKTLSEAETYALYDVALTTPLYNKTPMKTIQLSYLDPFTRSSFIAGSSNLRLFGVKMIEQLWNREDFLAAQSQFEKGSLNNVEEYKKLYVYDPKSDSEVIASNSAIK</sequence>
<dbReference type="NCBIfam" id="NF043077">
    <property type="entry name" value="MMSYN1_0169"/>
    <property type="match status" value="1"/>
</dbReference>
<dbReference type="GO" id="GO:1904680">
    <property type="term" value="F:peptide transmembrane transporter activity"/>
    <property type="evidence" value="ECO:0007669"/>
    <property type="project" value="TreeGrafter"/>
</dbReference>
<dbReference type="PANTHER" id="PTHR30290">
    <property type="entry name" value="PERIPLASMIC BINDING COMPONENT OF ABC TRANSPORTER"/>
    <property type="match status" value="1"/>
</dbReference>
<keyword evidence="2" id="KW-0813">Transport</keyword>
<dbReference type="AlphaFoldDB" id="A0A3S5XZN5"/>
<reference evidence="5 6" key="1">
    <citation type="submission" date="2017-10" db="EMBL/GenBank/DDBJ databases">
        <title>Complete Genome Sequence of Mesoplasma entomophilum.</title>
        <authorList>
            <person name="Knight T.F."/>
            <person name="Citino T."/>
            <person name="Rubinstein R."/>
            <person name="Neuschaefer Z."/>
        </authorList>
    </citation>
    <scope>NUCLEOTIDE SEQUENCE [LARGE SCALE GENOMIC DNA]</scope>
    <source>
        <strain evidence="5 6">TAC</strain>
    </source>
</reference>
<dbReference type="GO" id="GO:0015833">
    <property type="term" value="P:peptide transport"/>
    <property type="evidence" value="ECO:0007669"/>
    <property type="project" value="TreeGrafter"/>
</dbReference>
<dbReference type="SUPFAM" id="SSF53850">
    <property type="entry name" value="Periplasmic binding protein-like II"/>
    <property type="match status" value="3"/>
</dbReference>
<organism evidence="5 6">
    <name type="scientific">Mesoplasma entomophilum</name>
    <dbReference type="NCBI Taxonomy" id="2149"/>
    <lineage>
        <taxon>Bacteria</taxon>
        <taxon>Bacillati</taxon>
        <taxon>Mycoplasmatota</taxon>
        <taxon>Mollicutes</taxon>
        <taxon>Entomoplasmatales</taxon>
        <taxon>Entomoplasmataceae</taxon>
        <taxon>Mesoplasma</taxon>
    </lineage>
</organism>
<dbReference type="Gene3D" id="3.10.105.10">
    <property type="entry name" value="Dipeptide-binding Protein, Domain 3"/>
    <property type="match status" value="1"/>
</dbReference>
<evidence type="ECO:0000256" key="2">
    <source>
        <dbReference type="ARBA" id="ARBA00022448"/>
    </source>
</evidence>
<dbReference type="EMBL" id="CP024411">
    <property type="protein sequence ID" value="ATQ35261.1"/>
    <property type="molecule type" value="Genomic_DNA"/>
</dbReference>
<name>A0A3S5XZN5_9MOLU</name>
<evidence type="ECO:0008006" key="7">
    <source>
        <dbReference type="Google" id="ProtNLM"/>
    </source>
</evidence>
<evidence type="ECO:0000313" key="5">
    <source>
        <dbReference type="EMBL" id="ATQ35261.1"/>
    </source>
</evidence>
<keyword evidence="3 4" id="KW-0732">Signal</keyword>
<gene>
    <name evidence="5" type="ORF">CS528_00500</name>
</gene>
<comment type="similarity">
    <text evidence="1">Belongs to the bacterial solute-binding protein 5 family.</text>
</comment>
<feature type="chain" id="PRO_5018674044" description="Solute-binding protein family 5 domain-containing protein" evidence="4">
    <location>
        <begin position="23"/>
        <end position="1011"/>
    </location>
</feature>
<dbReference type="Gene3D" id="3.90.76.10">
    <property type="entry name" value="Dipeptide-binding Protein, Domain 1"/>
    <property type="match status" value="1"/>
</dbReference>
<dbReference type="InterPro" id="IPR039424">
    <property type="entry name" value="SBP_5"/>
</dbReference>
<dbReference type="PROSITE" id="PS51257">
    <property type="entry name" value="PROKAR_LIPOPROTEIN"/>
    <property type="match status" value="1"/>
</dbReference>
<dbReference type="Proteomes" id="UP000232226">
    <property type="component" value="Chromosome"/>
</dbReference>
<dbReference type="Gene3D" id="3.40.190.10">
    <property type="entry name" value="Periplasmic binding protein-like II"/>
    <property type="match status" value="1"/>
</dbReference>
<accession>A0A3S5XZN5</accession>
<evidence type="ECO:0000256" key="3">
    <source>
        <dbReference type="ARBA" id="ARBA00022729"/>
    </source>
</evidence>
<feature type="signal peptide" evidence="4">
    <location>
        <begin position="1"/>
        <end position="22"/>
    </location>
</feature>
<proteinExistence type="inferred from homology"/>
<protein>
    <recommendedName>
        <fullName evidence="7">Solute-binding protein family 5 domain-containing protein</fullName>
    </recommendedName>
</protein>
<evidence type="ECO:0000256" key="4">
    <source>
        <dbReference type="SAM" id="SignalP"/>
    </source>
</evidence>
<dbReference type="NCBIfam" id="NF038029">
    <property type="entry name" value="LP_plasma"/>
    <property type="match status" value="1"/>
</dbReference>
<dbReference type="KEGG" id="ment:CS528_00500"/>
<evidence type="ECO:0000313" key="6">
    <source>
        <dbReference type="Proteomes" id="UP000232226"/>
    </source>
</evidence>
<dbReference type="PANTHER" id="PTHR30290:SF9">
    <property type="entry name" value="OLIGOPEPTIDE-BINDING PROTEIN APPA"/>
    <property type="match status" value="1"/>
</dbReference>
<evidence type="ECO:0000256" key="1">
    <source>
        <dbReference type="ARBA" id="ARBA00005695"/>
    </source>
</evidence>
<dbReference type="RefSeq" id="WP_099650959.1">
    <property type="nucleotide sequence ID" value="NZ_CP024411.1"/>
</dbReference>